<keyword evidence="2" id="KW-1185">Reference proteome</keyword>
<protein>
    <recommendedName>
        <fullName evidence="3">STAS/SEC14 domain-containing protein</fullName>
    </recommendedName>
</protein>
<gene>
    <name evidence="1" type="ORF">CA264_07780</name>
</gene>
<evidence type="ECO:0008006" key="3">
    <source>
        <dbReference type="Google" id="ProtNLM"/>
    </source>
</evidence>
<name>A0A1X9YR37_9BACT</name>
<dbReference type="STRING" id="709015.GCA_000472485_01561"/>
<dbReference type="EMBL" id="CP021235">
    <property type="protein sequence ID" value="ARS35346.1"/>
    <property type="molecule type" value="Genomic_DNA"/>
</dbReference>
<evidence type="ECO:0000313" key="2">
    <source>
        <dbReference type="Proteomes" id="UP000266292"/>
    </source>
</evidence>
<dbReference type="Proteomes" id="UP000266292">
    <property type="component" value="Chromosome"/>
</dbReference>
<dbReference type="AlphaFoldDB" id="A0A1X9YR37"/>
<proteinExistence type="predicted"/>
<dbReference type="OrthoDB" id="852541at2"/>
<accession>A0A1X9YR37</accession>
<evidence type="ECO:0000313" key="1">
    <source>
        <dbReference type="EMBL" id="ARS35346.1"/>
    </source>
</evidence>
<dbReference type="KEGG" id="pact:CA264_07780"/>
<reference evidence="2" key="1">
    <citation type="submission" date="2017-05" db="EMBL/GenBank/DDBJ databases">
        <authorList>
            <person name="Ray J."/>
            <person name="Price M."/>
            <person name="Deutschbauer A."/>
        </authorList>
    </citation>
    <scope>NUCLEOTIDE SEQUENCE [LARGE SCALE GENOMIC DNA]</scope>
    <source>
        <strain evidence="2">DSM 19842</strain>
    </source>
</reference>
<organism evidence="1 2">
    <name type="scientific">Pontibacter actiniarum</name>
    <dbReference type="NCBI Taxonomy" id="323450"/>
    <lineage>
        <taxon>Bacteria</taxon>
        <taxon>Pseudomonadati</taxon>
        <taxon>Bacteroidota</taxon>
        <taxon>Cytophagia</taxon>
        <taxon>Cytophagales</taxon>
        <taxon>Hymenobacteraceae</taxon>
        <taxon>Pontibacter</taxon>
    </lineage>
</organism>
<sequence>MPFDTKYDSGFYRIAVDESQDLLRAEWLRTVNKDELVEGGTKLYEILRETGITLVMADARVLTALPSDAKDWMASTFYELLSQTGLKMMARVVPSAIFSKIALESVVTRAEALGVTKFEVKNFTDPKDALSWLLA</sequence>
<dbReference type="RefSeq" id="WP_025606084.1">
    <property type="nucleotide sequence ID" value="NZ_CP021235.1"/>
</dbReference>